<evidence type="ECO:0000256" key="5">
    <source>
        <dbReference type="ARBA" id="ARBA00023136"/>
    </source>
</evidence>
<dbReference type="EMBL" id="JAVDRF010000002">
    <property type="protein sequence ID" value="MDR6535226.1"/>
    <property type="molecule type" value="Genomic_DNA"/>
</dbReference>
<feature type="transmembrane region" description="Helical" evidence="6">
    <location>
        <begin position="238"/>
        <end position="261"/>
    </location>
</feature>
<keyword evidence="5 6" id="KW-0472">Membrane</keyword>
<evidence type="ECO:0000313" key="8">
    <source>
        <dbReference type="Proteomes" id="UP001184230"/>
    </source>
</evidence>
<evidence type="ECO:0000256" key="3">
    <source>
        <dbReference type="ARBA" id="ARBA00022692"/>
    </source>
</evidence>
<feature type="transmembrane region" description="Helical" evidence="6">
    <location>
        <begin position="55"/>
        <end position="78"/>
    </location>
</feature>
<evidence type="ECO:0000313" key="7">
    <source>
        <dbReference type="EMBL" id="MDR6535226.1"/>
    </source>
</evidence>
<comment type="caution">
    <text evidence="7">The sequence shown here is derived from an EMBL/GenBank/DDBJ whole genome shotgun (WGS) entry which is preliminary data.</text>
</comment>
<dbReference type="InterPro" id="IPR017039">
    <property type="entry name" value="Virul_fac_BrkB"/>
</dbReference>
<organism evidence="7 8">
    <name type="scientific">Variovorax soli</name>
    <dbReference type="NCBI Taxonomy" id="376815"/>
    <lineage>
        <taxon>Bacteria</taxon>
        <taxon>Pseudomonadati</taxon>
        <taxon>Pseudomonadota</taxon>
        <taxon>Betaproteobacteria</taxon>
        <taxon>Burkholderiales</taxon>
        <taxon>Comamonadaceae</taxon>
        <taxon>Variovorax</taxon>
    </lineage>
</organism>
<feature type="transmembrane region" description="Helical" evidence="6">
    <location>
        <begin position="267"/>
        <end position="285"/>
    </location>
</feature>
<comment type="subcellular location">
    <subcellularLocation>
        <location evidence="1">Cell membrane</location>
        <topology evidence="1">Multi-pass membrane protein</topology>
    </subcellularLocation>
</comment>
<evidence type="ECO:0000256" key="4">
    <source>
        <dbReference type="ARBA" id="ARBA00022989"/>
    </source>
</evidence>
<proteinExistence type="predicted"/>
<evidence type="ECO:0000256" key="1">
    <source>
        <dbReference type="ARBA" id="ARBA00004651"/>
    </source>
</evidence>
<name>A0ABU1NB07_9BURK</name>
<evidence type="ECO:0000256" key="6">
    <source>
        <dbReference type="SAM" id="Phobius"/>
    </source>
</evidence>
<accession>A0ABU1NB07</accession>
<keyword evidence="8" id="KW-1185">Reference proteome</keyword>
<keyword evidence="2" id="KW-1003">Cell membrane</keyword>
<dbReference type="PIRSF" id="PIRSF035875">
    <property type="entry name" value="RNase_BN"/>
    <property type="match status" value="1"/>
</dbReference>
<feature type="transmembrane region" description="Helical" evidence="6">
    <location>
        <begin position="116"/>
        <end position="138"/>
    </location>
</feature>
<dbReference type="PANTHER" id="PTHR30213">
    <property type="entry name" value="INNER MEMBRANE PROTEIN YHJD"/>
    <property type="match status" value="1"/>
</dbReference>
<protein>
    <submittedName>
        <fullName evidence="7">Membrane protein</fullName>
    </submittedName>
</protein>
<dbReference type="Pfam" id="PF03631">
    <property type="entry name" value="Virul_fac_BrkB"/>
    <property type="match status" value="1"/>
</dbReference>
<evidence type="ECO:0000256" key="2">
    <source>
        <dbReference type="ARBA" id="ARBA00022475"/>
    </source>
</evidence>
<dbReference type="NCBIfam" id="TIGR00765">
    <property type="entry name" value="yihY_not_rbn"/>
    <property type="match status" value="1"/>
</dbReference>
<sequence length="321" mass="34713">MFAARSGRCAGRAPTRSRAHAATLAGMQFRALFELFRQAVLSWKADYAQSMGAALAYYTVFSVAPLLLIVISVAGLVFGEEAARGEIMIQLSGLMGEQGARAVQGMLESLNKPKEGIVATVIGVALLLVGATTVFGELQDALDRIWRAPARKDGRSWLNLLRVRLLSFSMIMALGFLLMVSLVVSAALAALGKWWAPVFGGWAALAQGVNFLFSFVMVTVGFAMIYKIMPRVRVQWRDVWVGAAVTALLFTIGKHLIGLYIGKSSVASGYGAAGSLVVVLVWVYYSAQIFLLGAEFTWVYAHKYGSLRHVERPGAPSSPTR</sequence>
<keyword evidence="3 6" id="KW-0812">Transmembrane</keyword>
<feature type="transmembrane region" description="Helical" evidence="6">
    <location>
        <begin position="165"/>
        <end position="190"/>
    </location>
</feature>
<dbReference type="Proteomes" id="UP001184230">
    <property type="component" value="Unassembled WGS sequence"/>
</dbReference>
<gene>
    <name evidence="7" type="ORF">J2739_000986</name>
</gene>
<dbReference type="PANTHER" id="PTHR30213:SF1">
    <property type="entry name" value="INNER MEMBRANE PROTEIN YHJD"/>
    <property type="match status" value="1"/>
</dbReference>
<reference evidence="7 8" key="1">
    <citation type="submission" date="2023-07" db="EMBL/GenBank/DDBJ databases">
        <title>Sorghum-associated microbial communities from plants grown in Nebraska, USA.</title>
        <authorList>
            <person name="Schachtman D."/>
        </authorList>
    </citation>
    <scope>NUCLEOTIDE SEQUENCE [LARGE SCALE GENOMIC DNA]</scope>
    <source>
        <strain evidence="7 8">DS1781</strain>
    </source>
</reference>
<feature type="transmembrane region" description="Helical" evidence="6">
    <location>
        <begin position="202"/>
        <end position="226"/>
    </location>
</feature>
<keyword evidence="4 6" id="KW-1133">Transmembrane helix</keyword>